<dbReference type="GO" id="GO:0006412">
    <property type="term" value="P:translation"/>
    <property type="evidence" value="ECO:0007669"/>
    <property type="project" value="UniProtKB-ARBA"/>
</dbReference>
<dbReference type="InterPro" id="IPR017871">
    <property type="entry name" value="ABC_transporter-like_CS"/>
</dbReference>
<dbReference type="Gene3D" id="3.40.50.300">
    <property type="entry name" value="P-loop containing nucleotide triphosphate hydrolases"/>
    <property type="match status" value="2"/>
</dbReference>
<dbReference type="InterPro" id="IPR007209">
    <property type="entry name" value="RNaseL-inhib-like_metal-bd_dom"/>
</dbReference>
<proteinExistence type="predicted"/>
<dbReference type="InterPro" id="IPR013283">
    <property type="entry name" value="RLI1"/>
</dbReference>
<feature type="region of interest" description="Disordered" evidence="3">
    <location>
        <begin position="621"/>
        <end position="651"/>
    </location>
</feature>
<evidence type="ECO:0000259" key="4">
    <source>
        <dbReference type="PROSITE" id="PS50893"/>
    </source>
</evidence>
<name>B0E8B9_ENTDS</name>
<dbReference type="Pfam" id="PF00005">
    <property type="entry name" value="ABC_tran"/>
    <property type="match status" value="2"/>
</dbReference>
<feature type="domain" description="ABC transporter" evidence="4">
    <location>
        <begin position="75"/>
        <end position="322"/>
    </location>
</feature>
<dbReference type="PROSITE" id="PS50893">
    <property type="entry name" value="ABC_TRANSPORTER_2"/>
    <property type="match status" value="2"/>
</dbReference>
<dbReference type="OMA" id="MVCIQNG"/>
<accession>B0E8B9</accession>
<dbReference type="eggNOG" id="KOG0063">
    <property type="taxonomic scope" value="Eukaryota"/>
</dbReference>
<dbReference type="PROSITE" id="PS00211">
    <property type="entry name" value="ABC_TRANSPORTER_1"/>
    <property type="match status" value="2"/>
</dbReference>
<dbReference type="GO" id="GO:0005524">
    <property type="term" value="F:ATP binding"/>
    <property type="evidence" value="ECO:0007669"/>
    <property type="project" value="UniProtKB-KW"/>
</dbReference>
<evidence type="ECO:0000313" key="7">
    <source>
        <dbReference type="Proteomes" id="UP000008076"/>
    </source>
</evidence>
<dbReference type="GO" id="GO:0043805">
    <property type="term" value="F:indolepyruvate ferredoxin oxidoreductase activity"/>
    <property type="evidence" value="ECO:0007669"/>
    <property type="project" value="UniProtKB-EC"/>
</dbReference>
<evidence type="ECO:0000256" key="1">
    <source>
        <dbReference type="ARBA" id="ARBA00022741"/>
    </source>
</evidence>
<dbReference type="FunFam" id="3.40.50.300:FF:000152">
    <property type="entry name" value="ATP-binding cassette, sub-family E, member 1"/>
    <property type="match status" value="1"/>
</dbReference>
<dbReference type="InterPro" id="IPR017900">
    <property type="entry name" value="4Fe4S_Fe_S_CS"/>
</dbReference>
<dbReference type="KEGG" id="edi:EDI_238100"/>
<keyword evidence="1" id="KW-0547">Nucleotide-binding</keyword>
<dbReference type="GO" id="GO:0004725">
    <property type="term" value="F:protein tyrosine phosphatase activity"/>
    <property type="evidence" value="ECO:0007669"/>
    <property type="project" value="UniProtKB-EC"/>
</dbReference>
<keyword evidence="2" id="KW-0067">ATP-binding</keyword>
<dbReference type="EC" id="1.2.7.8" evidence="6"/>
<feature type="domain" description="4Fe-4S ferredoxin-type" evidence="5">
    <location>
        <begin position="51"/>
        <end position="80"/>
    </location>
</feature>
<dbReference type="PANTHER" id="PTHR19248">
    <property type="entry name" value="ATP-BINDING TRANSPORT PROTEIN-RELATED"/>
    <property type="match status" value="1"/>
</dbReference>
<dbReference type="GO" id="GO:0005737">
    <property type="term" value="C:cytoplasm"/>
    <property type="evidence" value="ECO:0007669"/>
    <property type="project" value="UniProtKB-ARBA"/>
</dbReference>
<dbReference type="Pfam" id="PF00037">
    <property type="entry name" value="Fer4"/>
    <property type="match status" value="1"/>
</dbReference>
<dbReference type="OrthoDB" id="6593433at2759"/>
<evidence type="ECO:0000259" key="5">
    <source>
        <dbReference type="PROSITE" id="PS51379"/>
    </source>
</evidence>
<dbReference type="RefSeq" id="XP_001734610.1">
    <property type="nucleotide sequence ID" value="XM_001734558.1"/>
</dbReference>
<protein>
    <submittedName>
        <fullName evidence="6">ABC transporter, putative</fullName>
        <ecNumber evidence="6">1.2.7.8</ecNumber>
        <ecNumber evidence="6">3.1.3.48</ecNumber>
        <ecNumber evidence="6">3.6.3.24</ecNumber>
        <ecNumber evidence="6">3.6.3.31</ecNumber>
    </submittedName>
</protein>
<dbReference type="AlphaFoldDB" id="B0E8B9"/>
<gene>
    <name evidence="6" type="ORF">EDI_238100</name>
</gene>
<dbReference type="GO" id="GO:0060255">
    <property type="term" value="P:regulation of macromolecule metabolic process"/>
    <property type="evidence" value="ECO:0007669"/>
    <property type="project" value="UniProtKB-ARBA"/>
</dbReference>
<evidence type="ECO:0000313" key="6">
    <source>
        <dbReference type="EMBL" id="EDR29244.1"/>
    </source>
</evidence>
<dbReference type="EMBL" id="DS548146">
    <property type="protein sequence ID" value="EDR29244.1"/>
    <property type="molecule type" value="Genomic_DNA"/>
</dbReference>
<dbReference type="SUPFAM" id="SSF52540">
    <property type="entry name" value="P-loop containing nucleoside triphosphate hydrolases"/>
    <property type="match status" value="2"/>
</dbReference>
<dbReference type="VEuPathDB" id="AmoebaDB:EDI_238100"/>
<dbReference type="InterPro" id="IPR003593">
    <property type="entry name" value="AAA+_ATPase"/>
</dbReference>
<dbReference type="GO" id="GO:0016887">
    <property type="term" value="F:ATP hydrolysis activity"/>
    <property type="evidence" value="ECO:0007669"/>
    <property type="project" value="InterPro"/>
</dbReference>
<dbReference type="SMART" id="SM00382">
    <property type="entry name" value="AAA"/>
    <property type="match status" value="2"/>
</dbReference>
<feature type="domain" description="ABC transporter" evidence="4">
    <location>
        <begin position="392"/>
        <end position="613"/>
    </location>
</feature>
<dbReference type="GeneID" id="5879526"/>
<dbReference type="InterPro" id="IPR003439">
    <property type="entry name" value="ABC_transporter-like_ATP-bd"/>
</dbReference>
<feature type="compositionally biased region" description="Basic and acidic residues" evidence="3">
    <location>
        <begin position="342"/>
        <end position="386"/>
    </location>
</feature>
<keyword evidence="7" id="KW-1185">Reference proteome</keyword>
<dbReference type="EC" id="3.6.3.24" evidence="6"/>
<dbReference type="Pfam" id="PF04068">
    <property type="entry name" value="Fer4_RLI"/>
    <property type="match status" value="1"/>
</dbReference>
<dbReference type="EC" id="3.6.3.31" evidence="6"/>
<evidence type="ECO:0000256" key="2">
    <source>
        <dbReference type="ARBA" id="ARBA00022840"/>
    </source>
</evidence>
<dbReference type="FunFam" id="3.40.50.300:FF:000144">
    <property type="entry name" value="ATP-binding cassette sub-family E member 1"/>
    <property type="match status" value="1"/>
</dbReference>
<feature type="region of interest" description="Disordered" evidence="3">
    <location>
        <begin position="342"/>
        <end position="396"/>
    </location>
</feature>
<dbReference type="EC" id="3.1.3.48" evidence="6"/>
<dbReference type="InterPro" id="IPR027417">
    <property type="entry name" value="P-loop_NTPase"/>
</dbReference>
<evidence type="ECO:0000256" key="3">
    <source>
        <dbReference type="SAM" id="MobiDB-lite"/>
    </source>
</evidence>
<dbReference type="PRINTS" id="PR01868">
    <property type="entry name" value="ABCEFAMILY"/>
</dbReference>
<dbReference type="SUPFAM" id="SSF54862">
    <property type="entry name" value="4Fe-4S ferredoxins"/>
    <property type="match status" value="1"/>
</dbReference>
<sequence>MSQDRHAKDTLDRIAVINDRCKPGKCRLECKKTCPINRAGGLCIEVLPKDKRAVISETLCIGCALCVKKCPFEAIKIINLPKNLEQCTTHRYGPNSFKLHRLPMPRPGQILGLVGTNGIGKSTALKILAASIKPNLGQYKNPPSWAEIIKYYRGSDLQNYFKKLLDDQFKAEMKIQYVDSVPRTVNSIKSVGEILHALDERNAFDEVVEILDIKRILNKRVQVLSGGELQLFVIATVALKKATIYMFDEPTSYLDVSQRLKAAHLIRSLITPENYVIVVEHDLSVLDYMSDFIVMLYGSPGAYGVCTMPFSVREGINIFLDGFIPTENMRFREEALKFKIGDSGRGEETEQLDESKEEDRAKIEEARAKRKEEKKEHQRSLAEEAHSKKKGGATETKYHYPAMTKTLDKFHLTVKAGGFDTSEIIVLLGQNGTGKTTFIRLLAGQTSPDDESIQLPKLNVSYKPQKISPKFEGTVQELLEQKIKTMFSHPQFNTDVIKPLNIQPLLSHKLKTLSGGELQRVALVLCLGKPADVYLIDEPSAYLDSEQRIIASKVIKRFILHSKKTAFIVEHDFIMATYLADKVVVYEGKPAEECIANPPINMVDGMNTFLKSLNITFRRDPDNYRPRINKENSQKDQEQKREGKYFHTELD</sequence>
<dbReference type="Proteomes" id="UP000008076">
    <property type="component" value="Unassembled WGS sequence"/>
</dbReference>
<keyword evidence="6" id="KW-0560">Oxidoreductase</keyword>
<organism evidence="7">
    <name type="scientific">Entamoeba dispar (strain ATCC PRA-260 / SAW760)</name>
    <dbReference type="NCBI Taxonomy" id="370354"/>
    <lineage>
        <taxon>Eukaryota</taxon>
        <taxon>Amoebozoa</taxon>
        <taxon>Evosea</taxon>
        <taxon>Archamoebae</taxon>
        <taxon>Mastigamoebida</taxon>
        <taxon>Entamoebidae</taxon>
        <taxon>Entamoeba</taxon>
    </lineage>
</organism>
<keyword evidence="6" id="KW-0378">Hydrolase</keyword>
<dbReference type="PROSITE" id="PS51379">
    <property type="entry name" value="4FE4S_FER_2"/>
    <property type="match status" value="1"/>
</dbReference>
<dbReference type="PROSITE" id="PS00198">
    <property type="entry name" value="4FE4S_FER_1"/>
    <property type="match status" value="1"/>
</dbReference>
<dbReference type="InterPro" id="IPR017896">
    <property type="entry name" value="4Fe4S_Fe-S-bd"/>
</dbReference>
<reference evidence="7" key="1">
    <citation type="submission" date="2007-12" db="EMBL/GenBank/DDBJ databases">
        <title>Annotation of Entamoeba dispar SAW760.</title>
        <authorList>
            <person name="Lorenzi H."/>
            <person name="Inman J."/>
            <person name="Schobel S."/>
            <person name="Amedeo P."/>
            <person name="Caler E."/>
        </authorList>
    </citation>
    <scope>NUCLEOTIDE SEQUENCE [LARGE SCALE GENOMIC DNA]</scope>
    <source>
        <strain evidence="7">ATCC PRA-260 / SAW760</strain>
    </source>
</reference>